<dbReference type="InterPro" id="IPR004408">
    <property type="entry name" value="Biotin_CoA_COase_ligase"/>
</dbReference>
<dbReference type="NCBIfam" id="TIGR00121">
    <property type="entry name" value="birA_ligase"/>
    <property type="match status" value="1"/>
</dbReference>
<keyword evidence="3 6" id="KW-0067">ATP-binding</keyword>
<dbReference type="Pfam" id="PF08279">
    <property type="entry name" value="HTH_11"/>
    <property type="match status" value="1"/>
</dbReference>
<dbReference type="PROSITE" id="PS51733">
    <property type="entry name" value="BPL_LPL_CATALYTIC"/>
    <property type="match status" value="1"/>
</dbReference>
<dbReference type="InterPro" id="IPR003142">
    <property type="entry name" value="BPL_C"/>
</dbReference>
<dbReference type="SUPFAM" id="SSF50037">
    <property type="entry name" value="C-terminal domain of transcriptional repressors"/>
    <property type="match status" value="1"/>
</dbReference>
<evidence type="ECO:0000313" key="9">
    <source>
        <dbReference type="Proteomes" id="UP001161389"/>
    </source>
</evidence>
<dbReference type="Gene3D" id="3.30.930.10">
    <property type="entry name" value="Bira Bifunctional Protein, Domain 2"/>
    <property type="match status" value="1"/>
</dbReference>
<feature type="binding site" evidence="6">
    <location>
        <begin position="113"/>
        <end position="115"/>
    </location>
    <ligand>
        <name>biotin</name>
        <dbReference type="ChEBI" id="CHEBI:57586"/>
    </ligand>
</feature>
<evidence type="ECO:0000256" key="6">
    <source>
        <dbReference type="HAMAP-Rule" id="MF_00978"/>
    </source>
</evidence>
<dbReference type="PANTHER" id="PTHR12835:SF5">
    <property type="entry name" value="BIOTIN--PROTEIN LIGASE"/>
    <property type="match status" value="1"/>
</dbReference>
<dbReference type="InterPro" id="IPR036390">
    <property type="entry name" value="WH_DNA-bd_sf"/>
</dbReference>
<keyword evidence="4 6" id="KW-0092">Biotin</keyword>
<dbReference type="GO" id="GO:0006355">
    <property type="term" value="P:regulation of DNA-templated transcription"/>
    <property type="evidence" value="ECO:0007669"/>
    <property type="project" value="UniProtKB-UniRule"/>
</dbReference>
<feature type="binding site" evidence="6">
    <location>
        <begin position="86"/>
        <end position="88"/>
    </location>
    <ligand>
        <name>biotin</name>
        <dbReference type="ChEBI" id="CHEBI:57586"/>
    </ligand>
</feature>
<dbReference type="PANTHER" id="PTHR12835">
    <property type="entry name" value="BIOTIN PROTEIN LIGASE"/>
    <property type="match status" value="1"/>
</dbReference>
<evidence type="ECO:0000256" key="5">
    <source>
        <dbReference type="ARBA" id="ARBA00047846"/>
    </source>
</evidence>
<dbReference type="GO" id="GO:0005737">
    <property type="term" value="C:cytoplasm"/>
    <property type="evidence" value="ECO:0007669"/>
    <property type="project" value="TreeGrafter"/>
</dbReference>
<evidence type="ECO:0000313" key="8">
    <source>
        <dbReference type="EMBL" id="GLQ30461.1"/>
    </source>
</evidence>
<dbReference type="Pfam" id="PF02237">
    <property type="entry name" value="BPL_C"/>
    <property type="match status" value="1"/>
</dbReference>
<keyword evidence="9" id="KW-1185">Reference proteome</keyword>
<feature type="DNA-binding region" description="H-T-H motif" evidence="6">
    <location>
        <begin position="19"/>
        <end position="38"/>
    </location>
</feature>
<keyword evidence="6" id="KW-0238">DNA-binding</keyword>
<reference evidence="8" key="2">
    <citation type="submission" date="2023-01" db="EMBL/GenBank/DDBJ databases">
        <title>Draft genome sequence of Litoribrevibacter albus strain NBRC 110071.</title>
        <authorList>
            <person name="Sun Q."/>
            <person name="Mori K."/>
        </authorList>
    </citation>
    <scope>NUCLEOTIDE SEQUENCE</scope>
    <source>
        <strain evidence="8">NBRC 110071</strain>
    </source>
</reference>
<comment type="catalytic activity">
    <reaction evidence="5 6">
        <text>biotin + L-lysyl-[protein] + ATP = N(6)-biotinyl-L-lysyl-[protein] + AMP + diphosphate + H(+)</text>
        <dbReference type="Rhea" id="RHEA:11756"/>
        <dbReference type="Rhea" id="RHEA-COMP:9752"/>
        <dbReference type="Rhea" id="RHEA-COMP:10505"/>
        <dbReference type="ChEBI" id="CHEBI:15378"/>
        <dbReference type="ChEBI" id="CHEBI:29969"/>
        <dbReference type="ChEBI" id="CHEBI:30616"/>
        <dbReference type="ChEBI" id="CHEBI:33019"/>
        <dbReference type="ChEBI" id="CHEBI:57586"/>
        <dbReference type="ChEBI" id="CHEBI:83144"/>
        <dbReference type="ChEBI" id="CHEBI:456215"/>
        <dbReference type="EC" id="6.3.4.15"/>
    </reaction>
</comment>
<dbReference type="CDD" id="cd16442">
    <property type="entry name" value="BPL"/>
    <property type="match status" value="1"/>
</dbReference>
<dbReference type="SUPFAM" id="SSF46785">
    <property type="entry name" value="Winged helix' DNA-binding domain"/>
    <property type="match status" value="1"/>
</dbReference>
<dbReference type="RefSeq" id="WP_284379386.1">
    <property type="nucleotide sequence ID" value="NZ_BSNM01000004.1"/>
</dbReference>
<dbReference type="InterPro" id="IPR008988">
    <property type="entry name" value="Transcriptional_repressor_C"/>
</dbReference>
<keyword evidence="1 6" id="KW-0436">Ligase</keyword>
<comment type="similarity">
    <text evidence="6">Belongs to the biotin--protein ligase family.</text>
</comment>
<feature type="binding site" evidence="6">
    <location>
        <position position="180"/>
    </location>
    <ligand>
        <name>biotin</name>
        <dbReference type="ChEBI" id="CHEBI:57586"/>
    </ligand>
</feature>
<dbReference type="InterPro" id="IPR004143">
    <property type="entry name" value="BPL_LPL_catalytic"/>
</dbReference>
<evidence type="ECO:0000259" key="7">
    <source>
        <dbReference type="PROSITE" id="PS51733"/>
    </source>
</evidence>
<feature type="domain" description="BPL/LPL catalytic" evidence="7">
    <location>
        <begin position="63"/>
        <end position="253"/>
    </location>
</feature>
<dbReference type="Gene3D" id="2.30.30.100">
    <property type="match status" value="1"/>
</dbReference>
<dbReference type="EMBL" id="BSNM01000004">
    <property type="protein sequence ID" value="GLQ30461.1"/>
    <property type="molecule type" value="Genomic_DNA"/>
</dbReference>
<dbReference type="InterPro" id="IPR011991">
    <property type="entry name" value="ArsR-like_HTH"/>
</dbReference>
<dbReference type="GO" id="GO:0004077">
    <property type="term" value="F:biotin--[biotin carboxyl-carrier protein] ligase activity"/>
    <property type="evidence" value="ECO:0007669"/>
    <property type="project" value="UniProtKB-UniRule"/>
</dbReference>
<dbReference type="InterPro" id="IPR030855">
    <property type="entry name" value="Bifunct_BirA"/>
</dbReference>
<evidence type="ECO:0000256" key="1">
    <source>
        <dbReference type="ARBA" id="ARBA00022598"/>
    </source>
</evidence>
<dbReference type="EC" id="6.3.4.15" evidence="6"/>
<keyword evidence="6" id="KW-0805">Transcription regulation</keyword>
<dbReference type="AlphaFoldDB" id="A0AA37W7F7"/>
<name>A0AA37W7F7_9GAMM</name>
<dbReference type="InterPro" id="IPR013196">
    <property type="entry name" value="HTH_11"/>
</dbReference>
<protein>
    <recommendedName>
        <fullName evidence="6">Bifunctional ligase/repressor BirA</fullName>
    </recommendedName>
    <alternativeName>
        <fullName evidence="6">Biotin operon repressor</fullName>
    </alternativeName>
    <alternativeName>
        <fullName evidence="6">Biotin--[acetyl-CoA-carboxylase] ligase</fullName>
        <ecNumber evidence="6">6.3.4.15</ecNumber>
    </alternativeName>
    <alternativeName>
        <fullName evidence="6">Biotin--protein ligase</fullName>
    </alternativeName>
    <alternativeName>
        <fullName evidence="6">Biotin-[acetyl-CoA carboxylase] synthetase</fullName>
    </alternativeName>
</protein>
<dbReference type="InterPro" id="IPR045864">
    <property type="entry name" value="aa-tRNA-synth_II/BPL/LPL"/>
</dbReference>
<comment type="function">
    <text evidence="6">Acts both as a biotin--[acetyl-CoA-carboxylase] ligase and a biotin-operon repressor. In the presence of ATP, BirA activates biotin to form the BirA-biotinyl-5'-adenylate (BirA-bio-5'-AMP or holoBirA) complex. HoloBirA can either transfer the biotinyl moiety to the biotin carboxyl carrier protein (BCCP) subunit of acetyl-CoA carboxylase, or bind to the biotin operator site and inhibit transcription of the operon.</text>
</comment>
<proteinExistence type="inferred from homology"/>
<keyword evidence="6" id="KW-0804">Transcription</keyword>
<dbReference type="SUPFAM" id="SSF55681">
    <property type="entry name" value="Class II aaRS and biotin synthetases"/>
    <property type="match status" value="1"/>
</dbReference>
<organism evidence="8 9">
    <name type="scientific">Litoribrevibacter albus</name>
    <dbReference type="NCBI Taxonomy" id="1473156"/>
    <lineage>
        <taxon>Bacteria</taxon>
        <taxon>Pseudomonadati</taxon>
        <taxon>Pseudomonadota</taxon>
        <taxon>Gammaproteobacteria</taxon>
        <taxon>Oceanospirillales</taxon>
        <taxon>Oceanospirillaceae</taxon>
        <taxon>Litoribrevibacter</taxon>
    </lineage>
</organism>
<dbReference type="Gene3D" id="1.10.10.10">
    <property type="entry name" value="Winged helix-like DNA-binding domain superfamily/Winged helix DNA-binding domain"/>
    <property type="match status" value="1"/>
</dbReference>
<dbReference type="Pfam" id="PF03099">
    <property type="entry name" value="BPL_LplA_LipB"/>
    <property type="match status" value="1"/>
</dbReference>
<sequence>MDKDQRLFELLSDGEFHSGEVIANLFGVTRSRVWSLVNSLEEKGVVVSRVRGKGYRYRGGSALLNIETISDSLSGTPAYYFPSVTSTNDVAKEYAKSMNRPLLVTSEYQTGGRGRRGRVWASCYAHNLMFTYAIPNFNASQGLGGLSLVVGITIAEVVRNKYKLDAKVKWPNDLLINYAKLAGILVEIQGDMDGLYTLLIGVGINVNEKPDIEDRAVTSLASELGTTLDRTALLAELVSALQENVKLFQDEGFIVFSERWDCLDAFKGMDVQLEQAGVITSGVACGVDDSGVLLLNVNGQMQQVHGGEVTLRLNNG</sequence>
<comment type="caution">
    <text evidence="8">The sequence shown here is derived from an EMBL/GenBank/DDBJ whole genome shotgun (WGS) entry which is preliminary data.</text>
</comment>
<keyword evidence="6" id="KW-0678">Repressor</keyword>
<dbReference type="HAMAP" id="MF_00978">
    <property type="entry name" value="Bifunct_BirA"/>
    <property type="match status" value="1"/>
</dbReference>
<keyword evidence="2 6" id="KW-0547">Nucleotide-binding</keyword>
<evidence type="ECO:0000256" key="4">
    <source>
        <dbReference type="ARBA" id="ARBA00023267"/>
    </source>
</evidence>
<reference evidence="8" key="1">
    <citation type="journal article" date="2014" name="Int. J. Syst. Evol. Microbiol.">
        <title>Complete genome sequence of Corynebacterium casei LMG S-19264T (=DSM 44701T), isolated from a smear-ripened cheese.</title>
        <authorList>
            <consortium name="US DOE Joint Genome Institute (JGI-PGF)"/>
            <person name="Walter F."/>
            <person name="Albersmeier A."/>
            <person name="Kalinowski J."/>
            <person name="Ruckert C."/>
        </authorList>
    </citation>
    <scope>NUCLEOTIDE SEQUENCE</scope>
    <source>
        <strain evidence="8">NBRC 110071</strain>
    </source>
</reference>
<dbReference type="InterPro" id="IPR036388">
    <property type="entry name" value="WH-like_DNA-bd_sf"/>
</dbReference>
<evidence type="ECO:0000256" key="3">
    <source>
        <dbReference type="ARBA" id="ARBA00022840"/>
    </source>
</evidence>
<dbReference type="GO" id="GO:0005524">
    <property type="term" value="F:ATP binding"/>
    <property type="evidence" value="ECO:0007669"/>
    <property type="project" value="UniProtKB-UniRule"/>
</dbReference>
<dbReference type="GO" id="GO:0003677">
    <property type="term" value="F:DNA binding"/>
    <property type="evidence" value="ECO:0007669"/>
    <property type="project" value="UniProtKB-UniRule"/>
</dbReference>
<accession>A0AA37W7F7</accession>
<gene>
    <name evidence="6 8" type="primary">birA</name>
    <name evidence="8" type="ORF">GCM10007876_09390</name>
</gene>
<evidence type="ECO:0000256" key="2">
    <source>
        <dbReference type="ARBA" id="ARBA00022741"/>
    </source>
</evidence>
<dbReference type="CDD" id="cd00090">
    <property type="entry name" value="HTH_ARSR"/>
    <property type="match status" value="1"/>
</dbReference>
<dbReference type="Proteomes" id="UP001161389">
    <property type="component" value="Unassembled WGS sequence"/>
</dbReference>
<feature type="binding site" evidence="6">
    <location>
        <position position="109"/>
    </location>
    <ligand>
        <name>biotin</name>
        <dbReference type="ChEBI" id="CHEBI:57586"/>
    </ligand>
</feature>